<organism evidence="2 3">
    <name type="scientific">Prochlorococcus marinus str. GP2</name>
    <dbReference type="NCBI Taxonomy" id="59925"/>
    <lineage>
        <taxon>Bacteria</taxon>
        <taxon>Bacillati</taxon>
        <taxon>Cyanobacteriota</taxon>
        <taxon>Cyanophyceae</taxon>
        <taxon>Synechococcales</taxon>
        <taxon>Prochlorococcaceae</taxon>
        <taxon>Prochlorococcus</taxon>
    </lineage>
</organism>
<sequence length="207" mass="23987">MSFKFKRKHLLLSEKNKNSKVIGYARATNNEYEYLEDQIKVLKEEGCSLVFSEFISLDEEIKPQLNKAINCLSKGDQFIITQLDRAFRSKKECLRTINKLIDKDIKLRTLTCFFSTNESSKANSSIFRILYELDNLEDKNLGERKKEQLLRRKLSGNNLGGRPKISPLKESLVIRLRNEGYSYRSIRSQTGIALSTIRRVILEGELT</sequence>
<proteinExistence type="predicted"/>
<dbReference type="InterPro" id="IPR036162">
    <property type="entry name" value="Resolvase-like_N_sf"/>
</dbReference>
<reference evidence="3" key="1">
    <citation type="journal article" date="2014" name="Sci. Data">
        <title>Genomes of diverse isolates of the marine cyanobacterium Prochlorococcus.</title>
        <authorList>
            <person name="Biller S."/>
            <person name="Berube P."/>
            <person name="Thompson J."/>
            <person name="Kelly L."/>
            <person name="Roggensack S."/>
            <person name="Awad L."/>
            <person name="Roache-Johnson K."/>
            <person name="Ding H."/>
            <person name="Giovannoni S.J."/>
            <person name="Moore L.R."/>
            <person name="Chisholm S.W."/>
        </authorList>
    </citation>
    <scope>NUCLEOTIDE SEQUENCE [LARGE SCALE GENOMIC DNA]</scope>
    <source>
        <strain evidence="3">GP2</strain>
    </source>
</reference>
<dbReference type="GO" id="GO:0003677">
    <property type="term" value="F:DNA binding"/>
    <property type="evidence" value="ECO:0007669"/>
    <property type="project" value="InterPro"/>
</dbReference>
<dbReference type="SUPFAM" id="SSF53041">
    <property type="entry name" value="Resolvase-like"/>
    <property type="match status" value="1"/>
</dbReference>
<dbReference type="Gene3D" id="3.40.50.1390">
    <property type="entry name" value="Resolvase, N-terminal catalytic domain"/>
    <property type="match status" value="1"/>
</dbReference>
<dbReference type="PROSITE" id="PS51736">
    <property type="entry name" value="RECOMBINASES_3"/>
    <property type="match status" value="1"/>
</dbReference>
<dbReference type="Pfam" id="PF00239">
    <property type="entry name" value="Resolvase"/>
    <property type="match status" value="1"/>
</dbReference>
<dbReference type="GO" id="GO:0000150">
    <property type="term" value="F:DNA strand exchange activity"/>
    <property type="evidence" value="ECO:0007669"/>
    <property type="project" value="InterPro"/>
</dbReference>
<feature type="domain" description="Resolvase/invertase-type recombinase catalytic" evidence="1">
    <location>
        <begin position="20"/>
        <end position="156"/>
    </location>
</feature>
<evidence type="ECO:0000259" key="1">
    <source>
        <dbReference type="PROSITE" id="PS51736"/>
    </source>
</evidence>
<dbReference type="SMART" id="SM00857">
    <property type="entry name" value="Resolvase"/>
    <property type="match status" value="1"/>
</dbReference>
<dbReference type="InterPro" id="IPR006119">
    <property type="entry name" value="Resolv_N"/>
</dbReference>
<dbReference type="AlphaFoldDB" id="A0A0A1ZBU1"/>
<protein>
    <submittedName>
        <fullName evidence="2">Site-specific recombinase</fullName>
    </submittedName>
</protein>
<name>A0A0A1ZBU1_PROMR</name>
<comment type="caution">
    <text evidence="2">The sequence shown here is derived from an EMBL/GenBank/DDBJ whole genome shotgun (WGS) entry which is preliminary data.</text>
</comment>
<dbReference type="RefSeq" id="WP_413391990.1">
    <property type="nucleotide sequence ID" value="NZ_CP138934.1"/>
</dbReference>
<dbReference type="STRING" id="59925.EU91_1682"/>
<accession>A0A0A1ZBU1</accession>
<dbReference type="eggNOG" id="COG1961">
    <property type="taxonomic scope" value="Bacteria"/>
</dbReference>
<dbReference type="Proteomes" id="UP000030598">
    <property type="component" value="Unassembled WGS sequence"/>
</dbReference>
<dbReference type="EMBL" id="JNAH01000008">
    <property type="protein sequence ID" value="KGF85579.1"/>
    <property type="molecule type" value="Genomic_DNA"/>
</dbReference>
<dbReference type="CDD" id="cd03768">
    <property type="entry name" value="SR_ResInv"/>
    <property type="match status" value="1"/>
</dbReference>
<evidence type="ECO:0000313" key="2">
    <source>
        <dbReference type="EMBL" id="KGF85579.1"/>
    </source>
</evidence>
<gene>
    <name evidence="2" type="ORF">EU91_1682</name>
</gene>
<evidence type="ECO:0000313" key="3">
    <source>
        <dbReference type="Proteomes" id="UP000030598"/>
    </source>
</evidence>